<organism evidence="2 3">
    <name type="scientific">Penicillium salamii</name>
    <dbReference type="NCBI Taxonomy" id="1612424"/>
    <lineage>
        <taxon>Eukaryota</taxon>
        <taxon>Fungi</taxon>
        <taxon>Dikarya</taxon>
        <taxon>Ascomycota</taxon>
        <taxon>Pezizomycotina</taxon>
        <taxon>Eurotiomycetes</taxon>
        <taxon>Eurotiomycetidae</taxon>
        <taxon>Eurotiales</taxon>
        <taxon>Aspergillaceae</taxon>
        <taxon>Penicillium</taxon>
    </lineage>
</organism>
<evidence type="ECO:0000313" key="2">
    <source>
        <dbReference type="EMBL" id="CAG8275043.1"/>
    </source>
</evidence>
<proteinExistence type="predicted"/>
<feature type="compositionally biased region" description="Basic and acidic residues" evidence="1">
    <location>
        <begin position="278"/>
        <end position="306"/>
    </location>
</feature>
<feature type="compositionally biased region" description="Low complexity" evidence="1">
    <location>
        <begin position="430"/>
        <end position="440"/>
    </location>
</feature>
<feature type="compositionally biased region" description="Basic and acidic residues" evidence="1">
    <location>
        <begin position="186"/>
        <end position="204"/>
    </location>
</feature>
<feature type="compositionally biased region" description="Polar residues" evidence="1">
    <location>
        <begin position="340"/>
        <end position="360"/>
    </location>
</feature>
<feature type="region of interest" description="Disordered" evidence="1">
    <location>
        <begin position="57"/>
        <end position="470"/>
    </location>
</feature>
<keyword evidence="3" id="KW-1185">Reference proteome</keyword>
<feature type="region of interest" description="Disordered" evidence="1">
    <location>
        <begin position="20"/>
        <end position="42"/>
    </location>
</feature>
<gene>
    <name evidence="2" type="ORF">PSALAMII_LOCUS1275</name>
</gene>
<accession>A0A9W4IFF8</accession>
<dbReference type="OrthoDB" id="5324692at2759"/>
<dbReference type="Proteomes" id="UP001152649">
    <property type="component" value="Unassembled WGS sequence"/>
</dbReference>
<evidence type="ECO:0000256" key="1">
    <source>
        <dbReference type="SAM" id="MobiDB-lite"/>
    </source>
</evidence>
<evidence type="ECO:0000313" key="3">
    <source>
        <dbReference type="Proteomes" id="UP001152649"/>
    </source>
</evidence>
<feature type="compositionally biased region" description="Basic and acidic residues" evidence="1">
    <location>
        <begin position="147"/>
        <end position="167"/>
    </location>
</feature>
<feature type="compositionally biased region" description="Polar residues" evidence="1">
    <location>
        <begin position="239"/>
        <end position="248"/>
    </location>
</feature>
<dbReference type="EMBL" id="CAJVPG010000044">
    <property type="protein sequence ID" value="CAG8275043.1"/>
    <property type="molecule type" value="Genomic_DNA"/>
</dbReference>
<name>A0A9W4IFF8_9EURO</name>
<sequence length="803" mass="89603">MTYSRTPRRVRVQWPPAPCVEEEPQSLSRELNGLSKLGEKPGAEGVHFRGAIDQYPILVSATPPPPSVSPDSLSNVPGLGHMSSSDESLGPATPPLHEPVIRNTVRFKDEGSPTPTTAPAAAPAPVPQRTASQSRSQSTRPPQPQQHKREPSVQRESRHSSHYRENPASRPIMPVEYGSQALRSESPPDRLAPRAPVPEKKDLAPPKSSLARSNSARPAPPVQRQLPERLRNEHGSGYLSDSATSSNRPPVHRSEAPVQAPVPTAPVLPVPNGPTLADRIEEKLRQRQERQEQRDPGHVSDAEGHKSTTAAKISNIAIPILFPHPAPATAPHSPTRESRAPSQRVQQEPQTSRLRAQSVTAPPARAMSECRPPPPSRPLPEMMEKSKLLPTLVPVQPVSAPPTTDRSMVQPASRHTSTTQSSPDRSTVQSSSRHPSATRSSPERSTVPSTASRHPSTSPQRPNSTGMGLSPCPRTIAVAGYQDWYTLKGLTHLDICPSCMSQIAHSRYRDFFIPSLAKPANQKTRCAFANAWTRLAWAQMIKKQHDSLELLYQMTRPPPGSRGCPGRIVAEQPWYRVYDPETNSDLSNFHVCNSCARNVRILMPAHRDTFTQNPEPAERICDFVTSSPRFVKFIDLLDASASRAEVDRARRPDTREFLSYARRKAVLRDCRRDRPTLSTWHFIPSLPEMCVCEDCYDEVVWPLARVHRPIARMVTTSMRILPGDAPGRTREASCQLYSPRMRAKFREAVARDDLGMLESIAKRRIEAERRFMDRREELLEASGRGYDCDEEMRKAVDEWRRWE</sequence>
<comment type="caution">
    <text evidence="2">The sequence shown here is derived from an EMBL/GenBank/DDBJ whole genome shotgun (WGS) entry which is preliminary data.</text>
</comment>
<dbReference type="AlphaFoldDB" id="A0A9W4IFF8"/>
<feature type="compositionally biased region" description="Polar residues" evidence="1">
    <location>
        <begin position="413"/>
        <end position="429"/>
    </location>
</feature>
<reference evidence="2" key="1">
    <citation type="submission" date="2021-07" db="EMBL/GenBank/DDBJ databases">
        <authorList>
            <person name="Branca A.L. A."/>
        </authorList>
    </citation>
    <scope>NUCLEOTIDE SEQUENCE</scope>
</reference>
<feature type="compositionally biased region" description="Low complexity" evidence="1">
    <location>
        <begin position="113"/>
        <end position="140"/>
    </location>
</feature>
<protein>
    <submittedName>
        <fullName evidence="2">Uncharacterized protein</fullName>
    </submittedName>
</protein>
<feature type="compositionally biased region" description="Pro residues" evidence="1">
    <location>
        <begin position="263"/>
        <end position="272"/>
    </location>
</feature>
<feature type="compositionally biased region" description="Polar residues" evidence="1">
    <location>
        <begin position="443"/>
        <end position="467"/>
    </location>
</feature>